<dbReference type="RefSeq" id="WP_132323466.1">
    <property type="nucleotide sequence ID" value="NZ_FWZT01000022.1"/>
</dbReference>
<dbReference type="STRING" id="1513793.SAMN06296036_122100"/>
<accession>A0A1Y6CMU1</accession>
<protein>
    <recommendedName>
        <fullName evidence="4">Outer membrane protein beta-barrel domain-containing protein</fullName>
    </recommendedName>
</protein>
<keyword evidence="3" id="KW-1185">Reference proteome</keyword>
<organism evidence="2 3">
    <name type="scientific">Pseudobacteriovorax antillogorgiicola</name>
    <dbReference type="NCBI Taxonomy" id="1513793"/>
    <lineage>
        <taxon>Bacteria</taxon>
        <taxon>Pseudomonadati</taxon>
        <taxon>Bdellovibrionota</taxon>
        <taxon>Oligoflexia</taxon>
        <taxon>Oligoflexales</taxon>
        <taxon>Pseudobacteriovoracaceae</taxon>
        <taxon>Pseudobacteriovorax</taxon>
    </lineage>
</organism>
<gene>
    <name evidence="2" type="ORF">SAMN06296036_122100</name>
</gene>
<reference evidence="3" key="1">
    <citation type="submission" date="2017-04" db="EMBL/GenBank/DDBJ databases">
        <authorList>
            <person name="Varghese N."/>
            <person name="Submissions S."/>
        </authorList>
    </citation>
    <scope>NUCLEOTIDE SEQUENCE [LARGE SCALE GENOMIC DNA]</scope>
    <source>
        <strain evidence="3">RKEM611</strain>
    </source>
</reference>
<dbReference type="AlphaFoldDB" id="A0A1Y6CMU1"/>
<dbReference type="SUPFAM" id="SSF56935">
    <property type="entry name" value="Porins"/>
    <property type="match status" value="1"/>
</dbReference>
<proteinExistence type="predicted"/>
<sequence length="224" mass="24370">MKLYEMKAAVVSSLLFAGTGFGAQSNEMINTEEMPKLLYNSIEISPIAAGLSAEGGVQIISASWEQYIGDKWAGYLRAGYGDVEMDNDFIQEAQEETDGAVLESGYGSSFELGTRYYEDPIGDSWFGSAGVSYSESKSKWVYEESEVQNELYAVTPNIGAGYRWAWNSGFLVRASVGAGFPYVSSESVSATISGAKVEEAIEDVEDYNDQDVIPKLDVGIGYTF</sequence>
<evidence type="ECO:0000313" key="3">
    <source>
        <dbReference type="Proteomes" id="UP000192907"/>
    </source>
</evidence>
<evidence type="ECO:0000256" key="1">
    <source>
        <dbReference type="SAM" id="SignalP"/>
    </source>
</evidence>
<dbReference type="EMBL" id="FWZT01000022">
    <property type="protein sequence ID" value="SMF64994.1"/>
    <property type="molecule type" value="Genomic_DNA"/>
</dbReference>
<evidence type="ECO:0000313" key="2">
    <source>
        <dbReference type="EMBL" id="SMF64994.1"/>
    </source>
</evidence>
<evidence type="ECO:0008006" key="4">
    <source>
        <dbReference type="Google" id="ProtNLM"/>
    </source>
</evidence>
<feature type="signal peptide" evidence="1">
    <location>
        <begin position="1"/>
        <end position="22"/>
    </location>
</feature>
<keyword evidence="1" id="KW-0732">Signal</keyword>
<dbReference type="Proteomes" id="UP000192907">
    <property type="component" value="Unassembled WGS sequence"/>
</dbReference>
<name>A0A1Y6CMU1_9BACT</name>
<dbReference type="OrthoDB" id="945117at2"/>
<feature type="chain" id="PRO_5013300480" description="Outer membrane protein beta-barrel domain-containing protein" evidence="1">
    <location>
        <begin position="23"/>
        <end position="224"/>
    </location>
</feature>